<dbReference type="InterPro" id="IPR005119">
    <property type="entry name" value="LysR_subst-bd"/>
</dbReference>
<protein>
    <submittedName>
        <fullName evidence="6">LysR family transcriptional regulator</fullName>
    </submittedName>
</protein>
<keyword evidence="4" id="KW-0804">Transcription</keyword>
<dbReference type="GO" id="GO:0032993">
    <property type="term" value="C:protein-DNA complex"/>
    <property type="evidence" value="ECO:0007669"/>
    <property type="project" value="TreeGrafter"/>
</dbReference>
<dbReference type="GO" id="GO:0003700">
    <property type="term" value="F:DNA-binding transcription factor activity"/>
    <property type="evidence" value="ECO:0007669"/>
    <property type="project" value="InterPro"/>
</dbReference>
<dbReference type="PRINTS" id="PR00039">
    <property type="entry name" value="HTHLYSR"/>
</dbReference>
<evidence type="ECO:0000256" key="3">
    <source>
        <dbReference type="ARBA" id="ARBA00023125"/>
    </source>
</evidence>
<accession>A0A8I1KKX2</accession>
<evidence type="ECO:0000259" key="5">
    <source>
        <dbReference type="PROSITE" id="PS50931"/>
    </source>
</evidence>
<gene>
    <name evidence="6" type="ORF">JDN41_14295</name>
</gene>
<dbReference type="Pfam" id="PF00126">
    <property type="entry name" value="HTH_1"/>
    <property type="match status" value="1"/>
</dbReference>
<sequence>MNISLRLLRYVTAAADSGNVTEAARKLQVSQPSVSAAIAELEQMLGIAIFVRHHAKGVTLTPAGQKLIVEARLLLKHADEFSKSAESLGDTERGEVTVGCFPTLAACYMPAIMTDFSKRYPLIQLRLAEGDQERLLADVVNGRVELGFTFNYAVPSTLETTVLMKLPFVVCLPPDHRLAKAPDVSLHDLKDDPMIFFGDQLIAGYIMRVFDAAGVSPIVRQRIATFEVMRGLVARGHGYSVHVATPSSSTAYDGGKVVVKPIRDTVPKAEIACVALGAQSMRPAVRLFAEYLAASLSQPADEHRAMAEAAE</sequence>
<dbReference type="Proteomes" id="UP000623250">
    <property type="component" value="Unassembled WGS sequence"/>
</dbReference>
<dbReference type="InterPro" id="IPR036388">
    <property type="entry name" value="WH-like_DNA-bd_sf"/>
</dbReference>
<feature type="domain" description="HTH lysR-type" evidence="5">
    <location>
        <begin position="3"/>
        <end position="61"/>
    </location>
</feature>
<dbReference type="EMBL" id="JAEMUK010000080">
    <property type="protein sequence ID" value="MBJ7544721.1"/>
    <property type="molecule type" value="Genomic_DNA"/>
</dbReference>
<dbReference type="Gene3D" id="3.40.190.10">
    <property type="entry name" value="Periplasmic binding protein-like II"/>
    <property type="match status" value="2"/>
</dbReference>
<evidence type="ECO:0000256" key="2">
    <source>
        <dbReference type="ARBA" id="ARBA00023015"/>
    </source>
</evidence>
<dbReference type="PANTHER" id="PTHR30346:SF0">
    <property type="entry name" value="HCA OPERON TRANSCRIPTIONAL ACTIVATOR HCAR"/>
    <property type="match status" value="1"/>
</dbReference>
<organism evidence="6 7">
    <name type="scientific">Rhodomicrobium udaipurense</name>
    <dbReference type="NCBI Taxonomy" id="1202716"/>
    <lineage>
        <taxon>Bacteria</taxon>
        <taxon>Pseudomonadati</taxon>
        <taxon>Pseudomonadota</taxon>
        <taxon>Alphaproteobacteria</taxon>
        <taxon>Hyphomicrobiales</taxon>
        <taxon>Hyphomicrobiaceae</taxon>
        <taxon>Rhodomicrobium</taxon>
    </lineage>
</organism>
<dbReference type="PANTHER" id="PTHR30346">
    <property type="entry name" value="TRANSCRIPTIONAL DUAL REGULATOR HCAR-RELATED"/>
    <property type="match status" value="1"/>
</dbReference>
<keyword evidence="7" id="KW-1185">Reference proteome</keyword>
<dbReference type="GO" id="GO:0003677">
    <property type="term" value="F:DNA binding"/>
    <property type="evidence" value="ECO:0007669"/>
    <property type="project" value="UniProtKB-KW"/>
</dbReference>
<dbReference type="RefSeq" id="WP_052037385.1">
    <property type="nucleotide sequence ID" value="NZ_JAEMUK010000080.1"/>
</dbReference>
<dbReference type="AlphaFoldDB" id="A0A8I1KKX2"/>
<dbReference type="Pfam" id="PF03466">
    <property type="entry name" value="LysR_substrate"/>
    <property type="match status" value="1"/>
</dbReference>
<comment type="similarity">
    <text evidence="1">Belongs to the LysR transcriptional regulatory family.</text>
</comment>
<evidence type="ECO:0000256" key="4">
    <source>
        <dbReference type="ARBA" id="ARBA00023163"/>
    </source>
</evidence>
<proteinExistence type="inferred from homology"/>
<dbReference type="SUPFAM" id="SSF46785">
    <property type="entry name" value="Winged helix' DNA-binding domain"/>
    <property type="match status" value="1"/>
</dbReference>
<keyword evidence="3" id="KW-0238">DNA-binding</keyword>
<dbReference type="PROSITE" id="PS50931">
    <property type="entry name" value="HTH_LYSR"/>
    <property type="match status" value="1"/>
</dbReference>
<evidence type="ECO:0000256" key="1">
    <source>
        <dbReference type="ARBA" id="ARBA00009437"/>
    </source>
</evidence>
<dbReference type="InterPro" id="IPR036390">
    <property type="entry name" value="WH_DNA-bd_sf"/>
</dbReference>
<dbReference type="Gene3D" id="1.10.10.10">
    <property type="entry name" value="Winged helix-like DNA-binding domain superfamily/Winged helix DNA-binding domain"/>
    <property type="match status" value="1"/>
</dbReference>
<dbReference type="InterPro" id="IPR000847">
    <property type="entry name" value="LysR_HTH_N"/>
</dbReference>
<dbReference type="SUPFAM" id="SSF53850">
    <property type="entry name" value="Periplasmic binding protein-like II"/>
    <property type="match status" value="1"/>
</dbReference>
<comment type="caution">
    <text evidence="6">The sequence shown here is derived from an EMBL/GenBank/DDBJ whole genome shotgun (WGS) entry which is preliminary data.</text>
</comment>
<evidence type="ECO:0000313" key="7">
    <source>
        <dbReference type="Proteomes" id="UP000623250"/>
    </source>
</evidence>
<reference evidence="6 7" key="1">
    <citation type="submission" date="2020-12" db="EMBL/GenBank/DDBJ databases">
        <title>Revised draft genomes of Rhodomicrobium vannielii ATCC 17100 and Rhodomicrobium udaipurense JA643.</title>
        <authorList>
            <person name="Conners E.M."/>
            <person name="Davenport E.J."/>
            <person name="Bose A."/>
        </authorList>
    </citation>
    <scope>NUCLEOTIDE SEQUENCE [LARGE SCALE GENOMIC DNA]</scope>
    <source>
        <strain evidence="6 7">JA643</strain>
    </source>
</reference>
<name>A0A8I1KKX2_9HYPH</name>
<keyword evidence="2" id="KW-0805">Transcription regulation</keyword>
<dbReference type="FunFam" id="1.10.10.10:FF:000001">
    <property type="entry name" value="LysR family transcriptional regulator"/>
    <property type="match status" value="1"/>
</dbReference>
<evidence type="ECO:0000313" key="6">
    <source>
        <dbReference type="EMBL" id="MBJ7544721.1"/>
    </source>
</evidence>